<dbReference type="EMBL" id="FO082059">
    <property type="protein sequence ID" value="CCE72823.1"/>
    <property type="molecule type" value="Genomic_DNA"/>
</dbReference>
<dbReference type="InParanoid" id="G8YVE0"/>
<feature type="domain" description="Manganese/iron superoxide dismutase C-terminal" evidence="2">
    <location>
        <begin position="291"/>
        <end position="349"/>
    </location>
</feature>
<dbReference type="eggNOG" id="KOG0876">
    <property type="taxonomic scope" value="Eukaryota"/>
</dbReference>
<dbReference type="GO" id="GO:0046872">
    <property type="term" value="F:metal ion binding"/>
    <property type="evidence" value="ECO:0007669"/>
    <property type="project" value="InterPro"/>
</dbReference>
<evidence type="ECO:0000259" key="2">
    <source>
        <dbReference type="Pfam" id="PF02777"/>
    </source>
</evidence>
<accession>G8YVE0</accession>
<gene>
    <name evidence="3" type="primary">Piso0_000418</name>
    <name evidence="3" type="ORF">GNLVRS01_PISO0A08910g</name>
    <name evidence="4" type="ORF">GNLVRS01_PISO0B08977g</name>
</gene>
<dbReference type="Proteomes" id="UP000005222">
    <property type="component" value="Chromosome A"/>
</dbReference>
<organism evidence="3 5">
    <name type="scientific">Pichia sorbitophila (strain ATCC MYA-4447 / BCRC 22081 / CBS 7064 / NBRC 10061 / NRRL Y-12695)</name>
    <name type="common">Hybrid yeast</name>
    <dbReference type="NCBI Taxonomy" id="559304"/>
    <lineage>
        <taxon>Eukaryota</taxon>
        <taxon>Fungi</taxon>
        <taxon>Dikarya</taxon>
        <taxon>Ascomycota</taxon>
        <taxon>Saccharomycotina</taxon>
        <taxon>Pichiomycetes</taxon>
        <taxon>Debaryomycetaceae</taxon>
        <taxon>Millerozyma</taxon>
    </lineage>
</organism>
<reference evidence="5" key="2">
    <citation type="journal article" date="2012" name="G3 (Bethesda)">
        <title>Pichia sorbitophila, an interspecies yeast hybrid reveals early steps of genome resolution following polyploidization.</title>
        <authorList>
            <person name="Leh Louis V."/>
            <person name="Despons L."/>
            <person name="Friedrich A."/>
            <person name="Martin T."/>
            <person name="Durrens P."/>
            <person name="Casaregola S."/>
            <person name="Neuveglise C."/>
            <person name="Fairhead C."/>
            <person name="Marck C."/>
            <person name="Cruz J.A."/>
            <person name="Straub M.L."/>
            <person name="Kugler V."/>
            <person name="Sacerdot C."/>
            <person name="Uzunov Z."/>
            <person name="Thierry A."/>
            <person name="Weiss S."/>
            <person name="Bleykasten C."/>
            <person name="De Montigny J."/>
            <person name="Jacques N."/>
            <person name="Jung P."/>
            <person name="Lemaire M."/>
            <person name="Mallet S."/>
            <person name="Morel G."/>
            <person name="Richard G.F."/>
            <person name="Sarkar A."/>
            <person name="Savel G."/>
            <person name="Schacherer J."/>
            <person name="Seret M.L."/>
            <person name="Talla E."/>
            <person name="Samson G."/>
            <person name="Jubin C."/>
            <person name="Poulain J."/>
            <person name="Vacherie B."/>
            <person name="Barbe V."/>
            <person name="Pelletier E."/>
            <person name="Sherman D.J."/>
            <person name="Westhof E."/>
            <person name="Weissenbach J."/>
            <person name="Baret P.V."/>
            <person name="Wincker P."/>
            <person name="Gaillardin C."/>
            <person name="Dujon B."/>
            <person name="Souciet J.L."/>
        </authorList>
    </citation>
    <scope>NUCLEOTIDE SEQUENCE [LARGE SCALE GENOMIC DNA]</scope>
    <source>
        <strain evidence="5">ATCC MYA-4447 / BCRC 22081 / CBS 7064 / NBRC 10061 / NRRL Y-12695</strain>
    </source>
</reference>
<sequence length="362" mass="40630">MYRLTSISKNRGVFNSILNYQRRSISYTLPAIPALDNLKISKGEYKGLLSNKAVNELWFERGGKIVEDLNKLLERKSITAPADLNELITLTFNKPDLQDIYTQASSLHNLQFAFESIRPNEDPEAQASVKVCDVDDLLKAPSIAESFPNEPTDPELIDWITSSFGSISEFRTLLLNSANSIKGDGMVWLVAQAAYSESTLKRNYLGSNNQQEFKYSNLAVMNTYNAGIVDDSLRSGQITKLKQQKEAKIASLRKKIEEKKSSAADGAVSTLEEEGMLSTLESDAANQNDFTLGTLEEAEAATLFSDRKLLPLLAIDASMRNYLIDYGIFGKQQYLENLWNCIDWDVVLQRAPTRFKKSFEMD</sequence>
<dbReference type="SUPFAM" id="SSF54719">
    <property type="entry name" value="Fe,Mn superoxide dismutase (SOD), C-terminal domain"/>
    <property type="match status" value="1"/>
</dbReference>
<evidence type="ECO:0000313" key="3">
    <source>
        <dbReference type="EMBL" id="CCE72823.1"/>
    </source>
</evidence>
<dbReference type="Pfam" id="PF02777">
    <property type="entry name" value="Sod_Fe_C"/>
    <property type="match status" value="1"/>
</dbReference>
<dbReference type="GO" id="GO:0004784">
    <property type="term" value="F:superoxide dismutase activity"/>
    <property type="evidence" value="ECO:0007669"/>
    <property type="project" value="InterPro"/>
</dbReference>
<dbReference type="PANTHER" id="PTHR43595">
    <property type="entry name" value="37S RIBOSOMAL PROTEIN S26, MITOCHONDRIAL"/>
    <property type="match status" value="1"/>
</dbReference>
<evidence type="ECO:0000256" key="1">
    <source>
        <dbReference type="ARBA" id="ARBA00037226"/>
    </source>
</evidence>
<reference evidence="3" key="1">
    <citation type="submission" date="2011-10" db="EMBL/GenBank/DDBJ databases">
        <authorList>
            <person name="Genoscope - CEA"/>
        </authorList>
    </citation>
    <scope>NUCLEOTIDE SEQUENCE</scope>
    <source>
        <strain evidence="3">CBS 7064</strain>
    </source>
</reference>
<comment type="function">
    <text evidence="1">Component of the mitochondrial ribosome (mitoribosome), a dedicated translation machinery responsible for the synthesis of mitochondrial genome-encoded proteins, including at least some of the essential transmembrane subunits of the mitochondrial respiratory chain. The mitoribosomes are attached to the mitochondrial inner membrane and translation products are cotranslationally integrated into the membrane.</text>
</comment>
<dbReference type="Proteomes" id="UP000005222">
    <property type="component" value="Chromosome B"/>
</dbReference>
<evidence type="ECO:0000313" key="5">
    <source>
        <dbReference type="Proteomes" id="UP000005222"/>
    </source>
</evidence>
<dbReference type="Gene3D" id="3.55.40.20">
    <property type="entry name" value="Iron/manganese superoxide dismutase, C-terminal domain"/>
    <property type="match status" value="1"/>
</dbReference>
<dbReference type="InterPro" id="IPR019832">
    <property type="entry name" value="Mn/Fe_SOD_C"/>
</dbReference>
<keyword evidence="5" id="KW-1185">Reference proteome</keyword>
<dbReference type="STRING" id="559304.G8YVE0"/>
<dbReference type="PANTHER" id="PTHR43595:SF1">
    <property type="entry name" value="SMALL RIBOSOMAL SUBUNIT PROTEIN MS43"/>
    <property type="match status" value="1"/>
</dbReference>
<dbReference type="OrthoDB" id="275227at2759"/>
<dbReference type="HOGENOM" id="CLU_057349_0_0_1"/>
<protein>
    <submittedName>
        <fullName evidence="3">Piso0_000418 protein</fullName>
    </submittedName>
</protein>
<dbReference type="EMBL" id="FO082058">
    <property type="protein sequence ID" value="CCE73384.1"/>
    <property type="molecule type" value="Genomic_DNA"/>
</dbReference>
<dbReference type="AlphaFoldDB" id="G8YVE0"/>
<dbReference type="InterPro" id="IPR036314">
    <property type="entry name" value="SOD_C_sf"/>
</dbReference>
<evidence type="ECO:0000313" key="4">
    <source>
        <dbReference type="EMBL" id="CCE73384.1"/>
    </source>
</evidence>
<name>G8YVE0_PICSO</name>
<dbReference type="OMA" id="VFGKQQY"/>
<dbReference type="FunCoup" id="G8YVE0">
    <property type="interactions" value="383"/>
</dbReference>
<proteinExistence type="predicted"/>
<dbReference type="GO" id="GO:0005737">
    <property type="term" value="C:cytoplasm"/>
    <property type="evidence" value="ECO:0007669"/>
    <property type="project" value="TreeGrafter"/>
</dbReference>